<dbReference type="EMBL" id="PYAV01000001">
    <property type="protein sequence ID" value="PSL51341.1"/>
    <property type="molecule type" value="Genomic_DNA"/>
</dbReference>
<name>A0A2P8HYN5_9BACI</name>
<keyword evidence="2" id="KW-1185">Reference proteome</keyword>
<dbReference type="InterPro" id="IPR008257">
    <property type="entry name" value="Pept_M19"/>
</dbReference>
<dbReference type="InterPro" id="IPR032466">
    <property type="entry name" value="Metal_Hydrolase"/>
</dbReference>
<accession>A0A2P8HYN5</accession>
<sequence length="297" mass="33375">MRVSDSHCDTLWQLWRNGWERFPVEGKIDVTPERLSQAGVLYQVFALFQPVFERRSDGWDILLQQLDLYHQLIEGAAWTKGESGTTPILALEGADSVGACMDRWRLLRQSGLKMASFTWNEANELADGCLEPRNAGLSKQGFEVLSFLDESNIAVDVSHLGERSFWDVFEHQGIRLASHSNAQGVCNHKRNLTDEQIKALINAGGFMGVVFTPPFLNGENRAGFDDIVRQIDYIASLGGEDIVGFGSDFDGVTYYVDGLHSPADVGELLDYMLNYYQASFVEKVASKNFQTFWESRL</sequence>
<dbReference type="Pfam" id="PF01244">
    <property type="entry name" value="Peptidase_M19"/>
    <property type="match status" value="1"/>
</dbReference>
<dbReference type="Gene3D" id="3.20.20.140">
    <property type="entry name" value="Metal-dependent hydrolases"/>
    <property type="match status" value="1"/>
</dbReference>
<reference evidence="1" key="1">
    <citation type="submission" date="2018-03" db="EMBL/GenBank/DDBJ databases">
        <title>Genomic Encyclopedia of Type Strains, Phase III (KMG-III): the genomes of soil and plant-associated and newly described type strains.</title>
        <authorList>
            <person name="Whitman W."/>
        </authorList>
    </citation>
    <scope>NUCLEOTIDE SEQUENCE [LARGE SCALE GENOMIC DNA]</scope>
    <source>
        <strain evidence="1">CGMCC 1.07653</strain>
    </source>
</reference>
<dbReference type="SUPFAM" id="SSF51556">
    <property type="entry name" value="Metallo-dependent hydrolases"/>
    <property type="match status" value="1"/>
</dbReference>
<dbReference type="RefSeq" id="WP_181315197.1">
    <property type="nucleotide sequence ID" value="NZ_PYAV01000001.1"/>
</dbReference>
<dbReference type="GO" id="GO:0006508">
    <property type="term" value="P:proteolysis"/>
    <property type="evidence" value="ECO:0007669"/>
    <property type="project" value="InterPro"/>
</dbReference>
<dbReference type="PANTHER" id="PTHR10443">
    <property type="entry name" value="MICROSOMAL DIPEPTIDASE"/>
    <property type="match status" value="1"/>
</dbReference>
<dbReference type="PANTHER" id="PTHR10443:SF12">
    <property type="entry name" value="DIPEPTIDASE"/>
    <property type="match status" value="1"/>
</dbReference>
<gene>
    <name evidence="1" type="ORF">B0H94_101255</name>
</gene>
<dbReference type="PROSITE" id="PS51365">
    <property type="entry name" value="RENAL_DIPEPTIDASE_2"/>
    <property type="match status" value="1"/>
</dbReference>
<comment type="caution">
    <text evidence="1">The sequence shown here is derived from an EMBL/GenBank/DDBJ whole genome shotgun (WGS) entry which is preliminary data.</text>
</comment>
<organism evidence="1 2">
    <name type="scientific">Salsuginibacillus halophilus</name>
    <dbReference type="NCBI Taxonomy" id="517424"/>
    <lineage>
        <taxon>Bacteria</taxon>
        <taxon>Bacillati</taxon>
        <taxon>Bacillota</taxon>
        <taxon>Bacilli</taxon>
        <taxon>Bacillales</taxon>
        <taxon>Bacillaceae</taxon>
        <taxon>Salsuginibacillus</taxon>
    </lineage>
</organism>
<proteinExistence type="predicted"/>
<protein>
    <submittedName>
        <fullName evidence="1">Dipeptidase</fullName>
    </submittedName>
</protein>
<dbReference type="AlphaFoldDB" id="A0A2P8HYN5"/>
<evidence type="ECO:0000313" key="2">
    <source>
        <dbReference type="Proteomes" id="UP000242310"/>
    </source>
</evidence>
<evidence type="ECO:0000313" key="1">
    <source>
        <dbReference type="EMBL" id="PSL51341.1"/>
    </source>
</evidence>
<dbReference type="GO" id="GO:0070573">
    <property type="term" value="F:metallodipeptidase activity"/>
    <property type="evidence" value="ECO:0007669"/>
    <property type="project" value="InterPro"/>
</dbReference>
<dbReference type="Proteomes" id="UP000242310">
    <property type="component" value="Unassembled WGS sequence"/>
</dbReference>